<evidence type="ECO:0000313" key="4">
    <source>
        <dbReference type="EMBL" id="KAL0631134.1"/>
    </source>
</evidence>
<gene>
    <name evidence="4" type="ORF">Q9L58_010009</name>
</gene>
<evidence type="ECO:0000256" key="1">
    <source>
        <dbReference type="ARBA" id="ARBA00009129"/>
    </source>
</evidence>
<dbReference type="SUPFAM" id="SSF69047">
    <property type="entry name" value="Hypothetical protein YjbJ"/>
    <property type="match status" value="1"/>
</dbReference>
<evidence type="ECO:0000256" key="2">
    <source>
        <dbReference type="SAM" id="MobiDB-lite"/>
    </source>
</evidence>
<dbReference type="Proteomes" id="UP001447188">
    <property type="component" value="Unassembled WGS sequence"/>
</dbReference>
<dbReference type="EMBL" id="JBBBZM010000294">
    <property type="protein sequence ID" value="KAL0631134.1"/>
    <property type="molecule type" value="Genomic_DNA"/>
</dbReference>
<name>A0ABR3G5C0_9PEZI</name>
<evidence type="ECO:0000313" key="5">
    <source>
        <dbReference type="Proteomes" id="UP001447188"/>
    </source>
</evidence>
<feature type="region of interest" description="Disordered" evidence="2">
    <location>
        <begin position="87"/>
        <end position="111"/>
    </location>
</feature>
<feature type="domain" description="CsbD-like" evidence="3">
    <location>
        <begin position="70"/>
        <end position="118"/>
    </location>
</feature>
<sequence>MSQNSSTQPSTVKSYIDSGVAAVQGVFGNPAAAEQRKAHAELEHDASHIAAKAGPFTISSSGAATIDNQDRRDGKFNQIVGSGKEAVGNAVGSDDLRREGMNQNAEGKGQEAAGQIADFATGVGKFIFLSIAYALDINRILVNRVTGTIGSLASGIVGNKEAQSSFDHQHDKGKTTERGVEVDLQK</sequence>
<keyword evidence="5" id="KW-1185">Reference proteome</keyword>
<dbReference type="PANTHER" id="PTHR40460:SF1">
    <property type="entry name" value="CSBD-LIKE DOMAIN-CONTAINING PROTEIN"/>
    <property type="match status" value="1"/>
</dbReference>
<comment type="caution">
    <text evidence="4">The sequence shown here is derived from an EMBL/GenBank/DDBJ whole genome shotgun (WGS) entry which is preliminary data.</text>
</comment>
<feature type="region of interest" description="Disordered" evidence="2">
    <location>
        <begin position="163"/>
        <end position="186"/>
    </location>
</feature>
<dbReference type="PANTHER" id="PTHR40460">
    <property type="entry name" value="CHROMOSOME 1, WHOLE GENOME SHOTGUN SEQUENCE"/>
    <property type="match status" value="1"/>
</dbReference>
<organism evidence="4 5">
    <name type="scientific">Discina gigas</name>
    <dbReference type="NCBI Taxonomy" id="1032678"/>
    <lineage>
        <taxon>Eukaryota</taxon>
        <taxon>Fungi</taxon>
        <taxon>Dikarya</taxon>
        <taxon>Ascomycota</taxon>
        <taxon>Pezizomycotina</taxon>
        <taxon>Pezizomycetes</taxon>
        <taxon>Pezizales</taxon>
        <taxon>Discinaceae</taxon>
        <taxon>Discina</taxon>
    </lineage>
</organism>
<dbReference type="InterPro" id="IPR036629">
    <property type="entry name" value="YjbJ_sf"/>
</dbReference>
<dbReference type="InterPro" id="IPR008462">
    <property type="entry name" value="CsbD"/>
</dbReference>
<proteinExistence type="inferred from homology"/>
<dbReference type="Pfam" id="PF05532">
    <property type="entry name" value="CsbD"/>
    <property type="match status" value="1"/>
</dbReference>
<reference evidence="4 5" key="1">
    <citation type="submission" date="2024-02" db="EMBL/GenBank/DDBJ databases">
        <title>Discinaceae phylogenomics.</title>
        <authorList>
            <person name="Dirks A.C."/>
            <person name="James T.Y."/>
        </authorList>
    </citation>
    <scope>NUCLEOTIDE SEQUENCE [LARGE SCALE GENOMIC DNA]</scope>
    <source>
        <strain evidence="4 5">ACD0624</strain>
    </source>
</reference>
<comment type="similarity">
    <text evidence="1">Belongs to the UPF0337 (CsbD) family.</text>
</comment>
<feature type="compositionally biased region" description="Basic and acidic residues" evidence="2">
    <location>
        <begin position="167"/>
        <end position="186"/>
    </location>
</feature>
<accession>A0ABR3G5C0</accession>
<evidence type="ECO:0000259" key="3">
    <source>
        <dbReference type="Pfam" id="PF05532"/>
    </source>
</evidence>
<protein>
    <recommendedName>
        <fullName evidence="3">CsbD-like domain-containing protein</fullName>
    </recommendedName>
</protein>